<dbReference type="EMBL" id="DS989865">
    <property type="protein sequence ID" value="EDX72340.1"/>
    <property type="molecule type" value="Genomic_DNA"/>
</dbReference>
<keyword evidence="2" id="KW-1185">Reference proteome</keyword>
<dbReference type="HOGENOM" id="CLU_119557_0_0_3"/>
<dbReference type="Gene3D" id="3.40.50.300">
    <property type="entry name" value="P-loop containing nucleotide triphosphate hydrolases"/>
    <property type="match status" value="1"/>
</dbReference>
<dbReference type="GO" id="GO:0046404">
    <property type="term" value="F:ATP-dependent polydeoxyribonucleotide 5'-hydroxyl-kinase activity"/>
    <property type="evidence" value="ECO:0007669"/>
    <property type="project" value="TreeGrafter"/>
</dbReference>
<dbReference type="InterPro" id="IPR027417">
    <property type="entry name" value="P-loop_NTPase"/>
</dbReference>
<dbReference type="PANTHER" id="PTHR12083">
    <property type="entry name" value="BIFUNCTIONAL POLYNUCLEOTIDE PHOSPHATASE/KINASE"/>
    <property type="match status" value="1"/>
</dbReference>
<accession>B4W0M9</accession>
<reference evidence="1 2" key="1">
    <citation type="submission" date="2008-07" db="EMBL/GenBank/DDBJ databases">
        <authorList>
            <person name="Tandeau de Marsac N."/>
            <person name="Ferriera S."/>
            <person name="Johnson J."/>
            <person name="Kravitz S."/>
            <person name="Beeson K."/>
            <person name="Sutton G."/>
            <person name="Rogers Y.-H."/>
            <person name="Friedman R."/>
            <person name="Frazier M."/>
            <person name="Venter J.C."/>
        </authorList>
    </citation>
    <scope>NUCLEOTIDE SEQUENCE [LARGE SCALE GENOMIC DNA]</scope>
    <source>
        <strain evidence="1 2">PCC 7420</strain>
    </source>
</reference>
<name>B4W0M9_9CYAN</name>
<dbReference type="GO" id="GO:0046403">
    <property type="term" value="F:polynucleotide 3'-phosphatase activity"/>
    <property type="evidence" value="ECO:0007669"/>
    <property type="project" value="TreeGrafter"/>
</dbReference>
<dbReference type="GO" id="GO:0003690">
    <property type="term" value="F:double-stranded DNA binding"/>
    <property type="evidence" value="ECO:0007669"/>
    <property type="project" value="TreeGrafter"/>
</dbReference>
<sequence length="151" mass="17542">MEAVILIGIQASGKSSFCRDRFYNTHIRINLDMLKTRHREAILVQACLDAQQRFVVDNTNPTPADRARYILPAKENRFRVVGYYFQSVVEDCKRRNAQRQGKQVIPVPGILATHKKLVLPRWDEGFDALYYVKMGANYSFIVKEWNQYSKG</sequence>
<proteinExistence type="predicted"/>
<evidence type="ECO:0000313" key="2">
    <source>
        <dbReference type="Proteomes" id="UP000003835"/>
    </source>
</evidence>
<dbReference type="RefSeq" id="WP_006104616.1">
    <property type="nucleotide sequence ID" value="NZ_DS989865.1"/>
</dbReference>
<organism evidence="1 2">
    <name type="scientific">Coleofasciculus chthonoplastes PCC 7420</name>
    <dbReference type="NCBI Taxonomy" id="118168"/>
    <lineage>
        <taxon>Bacteria</taxon>
        <taxon>Bacillati</taxon>
        <taxon>Cyanobacteriota</taxon>
        <taxon>Cyanophyceae</taxon>
        <taxon>Coleofasciculales</taxon>
        <taxon>Coleofasciculaceae</taxon>
        <taxon>Coleofasciculus</taxon>
    </lineage>
</organism>
<gene>
    <name evidence="1" type="ORF">MC7420_1009</name>
</gene>
<dbReference type="Proteomes" id="UP000003835">
    <property type="component" value="Unassembled WGS sequence"/>
</dbReference>
<dbReference type="eggNOG" id="COG4639">
    <property type="taxonomic scope" value="Bacteria"/>
</dbReference>
<dbReference type="OrthoDB" id="8564590at2"/>
<evidence type="ECO:0008006" key="3">
    <source>
        <dbReference type="Google" id="ProtNLM"/>
    </source>
</evidence>
<protein>
    <recommendedName>
        <fullName evidence="3">Kinase</fullName>
    </recommendedName>
</protein>
<evidence type="ECO:0000313" key="1">
    <source>
        <dbReference type="EMBL" id="EDX72340.1"/>
    </source>
</evidence>
<dbReference type="GO" id="GO:0006281">
    <property type="term" value="P:DNA repair"/>
    <property type="evidence" value="ECO:0007669"/>
    <property type="project" value="TreeGrafter"/>
</dbReference>
<dbReference type="Pfam" id="PF13671">
    <property type="entry name" value="AAA_33"/>
    <property type="match status" value="1"/>
</dbReference>
<dbReference type="AlphaFoldDB" id="B4W0M9"/>
<dbReference type="STRING" id="118168.MC7420_1009"/>
<dbReference type="PANTHER" id="PTHR12083:SF9">
    <property type="entry name" value="BIFUNCTIONAL POLYNUCLEOTIDE PHOSPHATASE_KINASE"/>
    <property type="match status" value="1"/>
</dbReference>
<dbReference type="SUPFAM" id="SSF52540">
    <property type="entry name" value="P-loop containing nucleoside triphosphate hydrolases"/>
    <property type="match status" value="1"/>
</dbReference>